<gene>
    <name evidence="2" type="ORF">A3F84_14320</name>
</gene>
<proteinExistence type="predicted"/>
<keyword evidence="1" id="KW-0175">Coiled coil</keyword>
<reference evidence="2 3" key="1">
    <citation type="journal article" date="2016" name="Nat. Commun.">
        <title>Thousands of microbial genomes shed light on interconnected biogeochemical processes in an aquifer system.</title>
        <authorList>
            <person name="Anantharaman K."/>
            <person name="Brown C.T."/>
            <person name="Hug L.A."/>
            <person name="Sharon I."/>
            <person name="Castelle C.J."/>
            <person name="Probst A.J."/>
            <person name="Thomas B.C."/>
            <person name="Singh A."/>
            <person name="Wilkins M.J."/>
            <person name="Karaoz U."/>
            <person name="Brodie E.L."/>
            <person name="Williams K.H."/>
            <person name="Hubbard S.S."/>
            <person name="Banfield J.F."/>
        </authorList>
    </citation>
    <scope>NUCLEOTIDE SEQUENCE [LARGE SCALE GENOMIC DNA]</scope>
    <source>
        <strain evidence="3">RIFCSPLOWO2_12_FULL_64_10</strain>
    </source>
</reference>
<comment type="caution">
    <text evidence="2">The sequence shown here is derived from an EMBL/GenBank/DDBJ whole genome shotgun (WGS) entry which is preliminary data.</text>
</comment>
<feature type="coiled-coil region" evidence="1">
    <location>
        <begin position="24"/>
        <end position="104"/>
    </location>
</feature>
<protein>
    <submittedName>
        <fullName evidence="2">Uncharacterized protein</fullName>
    </submittedName>
</protein>
<sequence length="113" mass="12721">MFGLAVVLFALITIGIKWFTLHQIRELNASLLEAQSEAMSARNRLKVALNEKAGTERKISVGERNCQAAERRIAQLEKEFLEVQAHAQEQAEIARQKLALAEELKRKSGPIRP</sequence>
<evidence type="ECO:0000313" key="2">
    <source>
        <dbReference type="EMBL" id="OGG49007.1"/>
    </source>
</evidence>
<dbReference type="Proteomes" id="UP000178606">
    <property type="component" value="Unassembled WGS sequence"/>
</dbReference>
<organism evidence="2 3">
    <name type="scientific">Handelsmanbacteria sp. (strain RIFCSPLOWO2_12_FULL_64_10)</name>
    <dbReference type="NCBI Taxonomy" id="1817868"/>
    <lineage>
        <taxon>Bacteria</taxon>
        <taxon>Candidatus Handelsmaniibacteriota</taxon>
    </lineage>
</organism>
<dbReference type="EMBL" id="MFKF01000240">
    <property type="protein sequence ID" value="OGG49007.1"/>
    <property type="molecule type" value="Genomic_DNA"/>
</dbReference>
<name>A0A1F6CJ12_HANXR</name>
<evidence type="ECO:0000313" key="3">
    <source>
        <dbReference type="Proteomes" id="UP000178606"/>
    </source>
</evidence>
<dbReference type="AlphaFoldDB" id="A0A1F6CJ12"/>
<accession>A0A1F6CJ12</accession>
<evidence type="ECO:0000256" key="1">
    <source>
        <dbReference type="SAM" id="Coils"/>
    </source>
</evidence>